<protein>
    <recommendedName>
        <fullName evidence="10">Dynein axonemal intermediate chain 4</fullName>
    </recommendedName>
    <alternativeName>
        <fullName evidence="11">WD repeat-containing protein 78</fullName>
    </alternativeName>
</protein>
<dbReference type="EMBL" id="CH991573">
    <property type="protein sequence ID" value="EDQ85502.1"/>
    <property type="molecule type" value="Genomic_DNA"/>
</dbReference>
<evidence type="ECO:0000256" key="7">
    <source>
        <dbReference type="ARBA" id="ARBA00023212"/>
    </source>
</evidence>
<keyword evidence="4" id="KW-0677">Repeat</keyword>
<dbReference type="GO" id="GO:0045503">
    <property type="term" value="F:dynein light chain binding"/>
    <property type="evidence" value="ECO:0000318"/>
    <property type="project" value="GO_Central"/>
</dbReference>
<evidence type="ECO:0000256" key="13">
    <source>
        <dbReference type="SAM" id="MobiDB-lite"/>
    </source>
</evidence>
<evidence type="ECO:0000256" key="10">
    <source>
        <dbReference type="ARBA" id="ARBA00040002"/>
    </source>
</evidence>
<feature type="compositionally biased region" description="Polar residues" evidence="13">
    <location>
        <begin position="658"/>
        <end position="667"/>
    </location>
</feature>
<evidence type="ECO:0000256" key="4">
    <source>
        <dbReference type="ARBA" id="ARBA00022737"/>
    </source>
</evidence>
<dbReference type="RefSeq" id="XP_001749693.1">
    <property type="nucleotide sequence ID" value="XM_001749641.1"/>
</dbReference>
<feature type="compositionally biased region" description="Acidic residues" evidence="13">
    <location>
        <begin position="647"/>
        <end position="656"/>
    </location>
</feature>
<evidence type="ECO:0000256" key="3">
    <source>
        <dbReference type="ARBA" id="ARBA00022574"/>
    </source>
</evidence>
<evidence type="ECO:0000256" key="2">
    <source>
        <dbReference type="ARBA" id="ARBA00022490"/>
    </source>
</evidence>
<evidence type="ECO:0000256" key="9">
    <source>
        <dbReference type="ARBA" id="ARBA00024190"/>
    </source>
</evidence>
<dbReference type="GeneID" id="5894932"/>
<dbReference type="AlphaFoldDB" id="A9VA97"/>
<feature type="region of interest" description="Disordered" evidence="13">
    <location>
        <begin position="644"/>
        <end position="692"/>
    </location>
</feature>
<evidence type="ECO:0000313" key="16">
    <source>
        <dbReference type="Proteomes" id="UP000001357"/>
    </source>
</evidence>
<reference evidence="15 16" key="1">
    <citation type="journal article" date="2008" name="Nature">
        <title>The genome of the choanoflagellate Monosiga brevicollis and the origin of metazoans.</title>
        <authorList>
            <consortium name="JGI Sequencing"/>
            <person name="King N."/>
            <person name="Westbrook M.J."/>
            <person name="Young S.L."/>
            <person name="Kuo A."/>
            <person name="Abedin M."/>
            <person name="Chapman J."/>
            <person name="Fairclough S."/>
            <person name="Hellsten U."/>
            <person name="Isogai Y."/>
            <person name="Letunic I."/>
            <person name="Marr M."/>
            <person name="Pincus D."/>
            <person name="Putnam N."/>
            <person name="Rokas A."/>
            <person name="Wright K.J."/>
            <person name="Zuzow R."/>
            <person name="Dirks W."/>
            <person name="Good M."/>
            <person name="Goodstein D."/>
            <person name="Lemons D."/>
            <person name="Li W."/>
            <person name="Lyons J.B."/>
            <person name="Morris A."/>
            <person name="Nichols S."/>
            <person name="Richter D.J."/>
            <person name="Salamov A."/>
            <person name="Bork P."/>
            <person name="Lim W.A."/>
            <person name="Manning G."/>
            <person name="Miller W.T."/>
            <person name="McGinnis W."/>
            <person name="Shapiro H."/>
            <person name="Tjian R."/>
            <person name="Grigoriev I.V."/>
            <person name="Rokhsar D."/>
        </authorList>
    </citation>
    <scope>NUCLEOTIDE SEQUENCE [LARGE SCALE GENOMIC DNA]</scope>
    <source>
        <strain evidence="16">MX1 / ATCC 50154</strain>
    </source>
</reference>
<dbReference type="InterPro" id="IPR015943">
    <property type="entry name" value="WD40/YVTN_repeat-like_dom_sf"/>
</dbReference>
<dbReference type="FunFam" id="2.130.10.10:FF:001904">
    <property type="entry name" value="Dynein intermediate chain, putative"/>
    <property type="match status" value="1"/>
</dbReference>
<dbReference type="Pfam" id="PF00400">
    <property type="entry name" value="WD40"/>
    <property type="match status" value="1"/>
</dbReference>
<keyword evidence="14" id="KW-0732">Signal</keyword>
<evidence type="ECO:0000256" key="14">
    <source>
        <dbReference type="SAM" id="SignalP"/>
    </source>
</evidence>
<gene>
    <name evidence="15" type="ORF">MONBRDRAFT_29152</name>
</gene>
<evidence type="ECO:0000256" key="8">
    <source>
        <dbReference type="ARBA" id="ARBA00023273"/>
    </source>
</evidence>
<dbReference type="PANTHER" id="PTHR12442:SF12">
    <property type="entry name" value="DYNEIN AXONEMAL INTERMEDIATE CHAIN 4"/>
    <property type="match status" value="1"/>
</dbReference>
<evidence type="ECO:0000256" key="6">
    <source>
        <dbReference type="ARBA" id="ARBA00023069"/>
    </source>
</evidence>
<dbReference type="Gene3D" id="2.130.10.10">
    <property type="entry name" value="YVTN repeat-like/Quinoprotein amine dehydrogenase"/>
    <property type="match status" value="2"/>
</dbReference>
<dbReference type="GO" id="GO:0045504">
    <property type="term" value="F:dynein heavy chain binding"/>
    <property type="evidence" value="ECO:0000318"/>
    <property type="project" value="GO_Central"/>
</dbReference>
<dbReference type="InterPro" id="IPR050687">
    <property type="entry name" value="Dynein_IC"/>
</dbReference>
<proteinExistence type="predicted"/>
<name>A9VA97_MONBE</name>
<keyword evidence="5" id="KW-0282">Flagellum</keyword>
<dbReference type="GO" id="GO:0005858">
    <property type="term" value="C:axonemal dynein complex"/>
    <property type="evidence" value="ECO:0000318"/>
    <property type="project" value="GO_Central"/>
</dbReference>
<dbReference type="SMART" id="SM00320">
    <property type="entry name" value="WD40"/>
    <property type="match status" value="5"/>
</dbReference>
<evidence type="ECO:0000256" key="11">
    <source>
        <dbReference type="ARBA" id="ARBA00041557"/>
    </source>
</evidence>
<dbReference type="SUPFAM" id="SSF50978">
    <property type="entry name" value="WD40 repeat-like"/>
    <property type="match status" value="1"/>
</dbReference>
<feature type="repeat" description="WD" evidence="12">
    <location>
        <begin position="497"/>
        <end position="530"/>
    </location>
</feature>
<organism evidence="15 16">
    <name type="scientific">Monosiga brevicollis</name>
    <name type="common">Choanoflagellate</name>
    <dbReference type="NCBI Taxonomy" id="81824"/>
    <lineage>
        <taxon>Eukaryota</taxon>
        <taxon>Choanoflagellata</taxon>
        <taxon>Craspedida</taxon>
        <taxon>Salpingoecidae</taxon>
        <taxon>Monosiga</taxon>
    </lineage>
</organism>
<sequence>MSAPPPWPLFFALIMSAAVAFGEGPSQLIEVENVEQEDEIPSLLDPLAKPVTPPTIEPLDLSDAELAKPVYLTLEETDTLFFLDLPPTWVEAGTEMADAVAQSNAAYEGLLARRQNNPDSFAERVAQTNVLGEKRRAVQTEDVAQHTATACQASAADIHDTFEALALSHAEPSDDEDDLDVLRVRRVMRSRVGTEIHTDPLASKLKRSASSAVERLPEARWTAVAAEGTMIKSLELMERVLQQQAHGDMQTTFELGLNQDMAHDNLLPQELWRYTARPLRDYAAMSMAWSPVNHHVMAVAYCKGAPIEPGNQGYVACWTTQHLTHPQRLYRTPCGVTSVAFSQDVPSLLAVGLTSGDVLIYDITSRSSEPVADTRSLPVEQKHMAPIWQLQFVSLGHVATINDGRDEMLVSASTDGKLLNWSLARGLQSRLLLQVKRVAPQSKAHHGNANTAFLARQAGVLAFDFSQRLANMYMVATEDGHVHKCSSSYSDAFLESYFSHTAPVYRLRYNPFATDIFATCSADWSVALWSERQSSPSCIFNASKNPVSDLAWSHERATVMATLVEDRLQLWDLAENDQDPVRELRPFGKDVKLTQIVFNPHTHALAVGSATGDVVVLQLPSMSPESDHGEAALRKVLHAARRNAMTDDAEPDEVEGADNNQASGSDSKTPEAATTPIPAPVTPAPDAGATPA</sequence>
<dbReference type="InParanoid" id="A9VA97"/>
<dbReference type="GO" id="GO:0120293">
    <property type="term" value="C:dynein axonemal particle"/>
    <property type="evidence" value="ECO:0007669"/>
    <property type="project" value="UniProtKB-SubCell"/>
</dbReference>
<comment type="subcellular location">
    <subcellularLocation>
        <location evidence="1">Cytoplasm</location>
        <location evidence="1">Cytoskeleton</location>
        <location evidence="1">Flagellum axoneme</location>
    </subcellularLocation>
    <subcellularLocation>
        <location evidence="9">Dynein axonemal particle</location>
    </subcellularLocation>
</comment>
<dbReference type="InterPro" id="IPR036322">
    <property type="entry name" value="WD40_repeat_dom_sf"/>
</dbReference>
<dbReference type="InterPro" id="IPR001680">
    <property type="entry name" value="WD40_rpt"/>
</dbReference>
<dbReference type="eggNOG" id="KOG1587">
    <property type="taxonomic scope" value="Eukaryota"/>
</dbReference>
<dbReference type="KEGG" id="mbr:MONBRDRAFT_29152"/>
<keyword evidence="8" id="KW-0966">Cell projection</keyword>
<keyword evidence="3 12" id="KW-0853">WD repeat</keyword>
<dbReference type="STRING" id="81824.A9VA97"/>
<keyword evidence="7" id="KW-0206">Cytoskeleton</keyword>
<dbReference type="FunCoup" id="A9VA97">
    <property type="interactions" value="117"/>
</dbReference>
<keyword evidence="16" id="KW-1185">Reference proteome</keyword>
<dbReference type="PROSITE" id="PS50082">
    <property type="entry name" value="WD_REPEATS_2"/>
    <property type="match status" value="1"/>
</dbReference>
<dbReference type="Proteomes" id="UP000001357">
    <property type="component" value="Unassembled WGS sequence"/>
</dbReference>
<dbReference type="PANTHER" id="PTHR12442">
    <property type="entry name" value="DYNEIN INTERMEDIATE CHAIN"/>
    <property type="match status" value="1"/>
</dbReference>
<evidence type="ECO:0000256" key="12">
    <source>
        <dbReference type="PROSITE-ProRule" id="PRU00221"/>
    </source>
</evidence>
<feature type="signal peptide" evidence="14">
    <location>
        <begin position="1"/>
        <end position="22"/>
    </location>
</feature>
<accession>A9VA97</accession>
<evidence type="ECO:0000313" key="15">
    <source>
        <dbReference type="EMBL" id="EDQ85502.1"/>
    </source>
</evidence>
<dbReference type="GO" id="GO:0003341">
    <property type="term" value="P:cilium movement"/>
    <property type="evidence" value="ECO:0000318"/>
    <property type="project" value="GO_Central"/>
</dbReference>
<evidence type="ECO:0000256" key="5">
    <source>
        <dbReference type="ARBA" id="ARBA00022846"/>
    </source>
</evidence>
<keyword evidence="6" id="KW-0969">Cilium</keyword>
<feature type="chain" id="PRO_5002743019" description="Dynein axonemal intermediate chain 4" evidence="14">
    <location>
        <begin position="23"/>
        <end position="692"/>
    </location>
</feature>
<evidence type="ECO:0000256" key="1">
    <source>
        <dbReference type="ARBA" id="ARBA00004611"/>
    </source>
</evidence>
<dbReference type="OMA" id="WSHERAT"/>
<keyword evidence="2" id="KW-0963">Cytoplasm</keyword>